<reference evidence="2" key="1">
    <citation type="journal article" date="2023" name="Science">
        <title>Genome structures resolve the early diversification of teleost fishes.</title>
        <authorList>
            <person name="Parey E."/>
            <person name="Louis A."/>
            <person name="Montfort J."/>
            <person name="Bouchez O."/>
            <person name="Roques C."/>
            <person name="Iampietro C."/>
            <person name="Lluch J."/>
            <person name="Castinel A."/>
            <person name="Donnadieu C."/>
            <person name="Desvignes T."/>
            <person name="Floi Bucao C."/>
            <person name="Jouanno E."/>
            <person name="Wen M."/>
            <person name="Mejri S."/>
            <person name="Dirks R."/>
            <person name="Jansen H."/>
            <person name="Henkel C."/>
            <person name="Chen W.J."/>
            <person name="Zahm M."/>
            <person name="Cabau C."/>
            <person name="Klopp C."/>
            <person name="Thompson A.W."/>
            <person name="Robinson-Rechavi M."/>
            <person name="Braasch I."/>
            <person name="Lecointre G."/>
            <person name="Bobe J."/>
            <person name="Postlethwait J.H."/>
            <person name="Berthelot C."/>
            <person name="Roest Crollius H."/>
            <person name="Guiguen Y."/>
        </authorList>
    </citation>
    <scope>NUCLEOTIDE SEQUENCE</scope>
    <source>
        <strain evidence="2">WJC10195</strain>
    </source>
</reference>
<evidence type="ECO:0000313" key="3">
    <source>
        <dbReference type="Proteomes" id="UP001152622"/>
    </source>
</evidence>
<dbReference type="Proteomes" id="UP001152622">
    <property type="component" value="Chromosome 9"/>
</dbReference>
<protein>
    <submittedName>
        <fullName evidence="2">Uncharacterized protein</fullName>
    </submittedName>
</protein>
<name>A0A9Q1F218_SYNKA</name>
<proteinExistence type="predicted"/>
<dbReference type="EMBL" id="JAINUF010000009">
    <property type="protein sequence ID" value="KAJ8349569.1"/>
    <property type="molecule type" value="Genomic_DNA"/>
</dbReference>
<accession>A0A9Q1F218</accession>
<gene>
    <name evidence="2" type="ORF">SKAU_G00246990</name>
</gene>
<keyword evidence="3" id="KW-1185">Reference proteome</keyword>
<dbReference type="AlphaFoldDB" id="A0A9Q1F218"/>
<feature type="region of interest" description="Disordered" evidence="1">
    <location>
        <begin position="1"/>
        <end position="42"/>
    </location>
</feature>
<evidence type="ECO:0000256" key="1">
    <source>
        <dbReference type="SAM" id="MobiDB-lite"/>
    </source>
</evidence>
<feature type="compositionally biased region" description="Basic and acidic residues" evidence="1">
    <location>
        <begin position="13"/>
        <end position="25"/>
    </location>
</feature>
<sequence>MNQAKEYSYICTPEKRGGPALDRRTSSQSSGGVTAQGHMTWKRKPERLLGSLIEWAANQPGRTSKG</sequence>
<dbReference type="OrthoDB" id="10520177at2759"/>
<comment type="caution">
    <text evidence="2">The sequence shown here is derived from an EMBL/GenBank/DDBJ whole genome shotgun (WGS) entry which is preliminary data.</text>
</comment>
<evidence type="ECO:0000313" key="2">
    <source>
        <dbReference type="EMBL" id="KAJ8349569.1"/>
    </source>
</evidence>
<organism evidence="2 3">
    <name type="scientific">Synaphobranchus kaupii</name>
    <name type="common">Kaup's arrowtooth eel</name>
    <dbReference type="NCBI Taxonomy" id="118154"/>
    <lineage>
        <taxon>Eukaryota</taxon>
        <taxon>Metazoa</taxon>
        <taxon>Chordata</taxon>
        <taxon>Craniata</taxon>
        <taxon>Vertebrata</taxon>
        <taxon>Euteleostomi</taxon>
        <taxon>Actinopterygii</taxon>
        <taxon>Neopterygii</taxon>
        <taxon>Teleostei</taxon>
        <taxon>Anguilliformes</taxon>
        <taxon>Synaphobranchidae</taxon>
        <taxon>Synaphobranchus</taxon>
    </lineage>
</organism>